<gene>
    <name evidence="3" type="ORF">CLODIP_2_CD05012</name>
</gene>
<reference evidence="3 4" key="1">
    <citation type="submission" date="2020-04" db="EMBL/GenBank/DDBJ databases">
        <authorList>
            <person name="Alioto T."/>
            <person name="Alioto T."/>
            <person name="Gomez Garrido J."/>
        </authorList>
    </citation>
    <scope>NUCLEOTIDE SEQUENCE [LARGE SCALE GENOMIC DNA]</scope>
</reference>
<protein>
    <recommendedName>
        <fullName evidence="5">DUF4766 domain-containing protein</fullName>
    </recommendedName>
</protein>
<feature type="compositionally biased region" description="Low complexity" evidence="1">
    <location>
        <begin position="84"/>
        <end position="109"/>
    </location>
</feature>
<keyword evidence="4" id="KW-1185">Reference proteome</keyword>
<sequence length="135" mass="13895">MQVTSIFALVVGCLVCTLVLAEPFSKHHYDVSSSSSGSSSGSSSSGSSGSGYHYAKPKKPFYLPAASHTKVKIIKYHGYKKKPSSSYGAPTSSGSGSSSSGSSSGSSGPSGHGHYHKPAVKVIIKKHGKAFHHHG</sequence>
<evidence type="ECO:0000256" key="1">
    <source>
        <dbReference type="SAM" id="MobiDB-lite"/>
    </source>
</evidence>
<dbReference type="EMBL" id="CADEPI010000008">
    <property type="protein sequence ID" value="CAB3362178.1"/>
    <property type="molecule type" value="Genomic_DNA"/>
</dbReference>
<proteinExistence type="predicted"/>
<dbReference type="AlphaFoldDB" id="A0A8S1BTD5"/>
<feature type="signal peptide" evidence="2">
    <location>
        <begin position="1"/>
        <end position="21"/>
    </location>
</feature>
<organism evidence="3 4">
    <name type="scientific">Cloeon dipterum</name>
    <dbReference type="NCBI Taxonomy" id="197152"/>
    <lineage>
        <taxon>Eukaryota</taxon>
        <taxon>Metazoa</taxon>
        <taxon>Ecdysozoa</taxon>
        <taxon>Arthropoda</taxon>
        <taxon>Hexapoda</taxon>
        <taxon>Insecta</taxon>
        <taxon>Pterygota</taxon>
        <taxon>Palaeoptera</taxon>
        <taxon>Ephemeroptera</taxon>
        <taxon>Pisciforma</taxon>
        <taxon>Baetidae</taxon>
        <taxon>Cloeon</taxon>
    </lineage>
</organism>
<feature type="compositionally biased region" description="Low complexity" evidence="1">
    <location>
        <begin position="32"/>
        <end position="51"/>
    </location>
</feature>
<evidence type="ECO:0008006" key="5">
    <source>
        <dbReference type="Google" id="ProtNLM"/>
    </source>
</evidence>
<name>A0A8S1BTD5_9INSE</name>
<feature type="chain" id="PRO_5035878657" description="DUF4766 domain-containing protein" evidence="2">
    <location>
        <begin position="22"/>
        <end position="135"/>
    </location>
</feature>
<accession>A0A8S1BTD5</accession>
<evidence type="ECO:0000313" key="4">
    <source>
        <dbReference type="Proteomes" id="UP000494165"/>
    </source>
</evidence>
<keyword evidence="2" id="KW-0732">Signal</keyword>
<evidence type="ECO:0000313" key="3">
    <source>
        <dbReference type="EMBL" id="CAB3362178.1"/>
    </source>
</evidence>
<dbReference type="Proteomes" id="UP000494165">
    <property type="component" value="Unassembled WGS sequence"/>
</dbReference>
<evidence type="ECO:0000256" key="2">
    <source>
        <dbReference type="SAM" id="SignalP"/>
    </source>
</evidence>
<comment type="caution">
    <text evidence="3">The sequence shown here is derived from an EMBL/GenBank/DDBJ whole genome shotgun (WGS) entry which is preliminary data.</text>
</comment>
<feature type="region of interest" description="Disordered" evidence="1">
    <location>
        <begin position="80"/>
        <end position="116"/>
    </location>
</feature>
<feature type="region of interest" description="Disordered" evidence="1">
    <location>
        <begin position="29"/>
        <end position="52"/>
    </location>
</feature>